<evidence type="ECO:0000313" key="3">
    <source>
        <dbReference type="Proteomes" id="UP000299084"/>
    </source>
</evidence>
<keyword evidence="3" id="KW-1185">Reference proteome</keyword>
<dbReference type="Proteomes" id="UP000299084">
    <property type="component" value="Unassembled WGS sequence"/>
</dbReference>
<dbReference type="EMBL" id="JWIN03000005">
    <property type="protein sequence ID" value="KAB1278967.1"/>
    <property type="molecule type" value="Genomic_DNA"/>
</dbReference>
<feature type="region of interest" description="Disordered" evidence="1">
    <location>
        <begin position="196"/>
        <end position="216"/>
    </location>
</feature>
<sequence>MRAGSAEPLVRGFTLRGRGPAATLSPICLPPAHSPHPIPTSLPTRTGILSSPVSLILPPVAHLIHPNLQPALSHLHTTSVFPHSISSPSPLPLSSPSYPNSDFLSHLYSQTACPSISNAIFSMDLPPHFQEGTSLSAPPTPLRDLRLQPPSRGWRAPSAGRIRESQSQILSLSWGPRARGSDTFWLTLAFREEGEREKSQPCIPGQASRSPGSGSRGSFPGLVIFLTT</sequence>
<comment type="caution">
    <text evidence="2">The sequence shown here is derived from an EMBL/GenBank/DDBJ whole genome shotgun (WGS) entry which is preliminary data.</text>
</comment>
<reference evidence="2 3" key="1">
    <citation type="journal article" date="2019" name="Mol. Ecol. Resour.">
        <title>Improving Illumina assemblies with Hi-C and long reads: an example with the North African dromedary.</title>
        <authorList>
            <person name="Elbers J.P."/>
            <person name="Rogers M.F."/>
            <person name="Perelman P.L."/>
            <person name="Proskuryakova A.A."/>
            <person name="Serdyukova N.A."/>
            <person name="Johnson W.E."/>
            <person name="Horin P."/>
            <person name="Corander J."/>
            <person name="Murphy D."/>
            <person name="Burger P.A."/>
        </authorList>
    </citation>
    <scope>NUCLEOTIDE SEQUENCE [LARGE SCALE GENOMIC DNA]</scope>
    <source>
        <strain evidence="2">Drom800</strain>
        <tissue evidence="2">Blood</tissue>
    </source>
</reference>
<organism evidence="2 3">
    <name type="scientific">Camelus dromedarius</name>
    <name type="common">Dromedary</name>
    <name type="synonym">Arabian camel</name>
    <dbReference type="NCBI Taxonomy" id="9838"/>
    <lineage>
        <taxon>Eukaryota</taxon>
        <taxon>Metazoa</taxon>
        <taxon>Chordata</taxon>
        <taxon>Craniata</taxon>
        <taxon>Vertebrata</taxon>
        <taxon>Euteleostomi</taxon>
        <taxon>Mammalia</taxon>
        <taxon>Eutheria</taxon>
        <taxon>Laurasiatheria</taxon>
        <taxon>Artiodactyla</taxon>
        <taxon>Tylopoda</taxon>
        <taxon>Camelidae</taxon>
        <taxon>Camelus</taxon>
    </lineage>
</organism>
<protein>
    <submittedName>
        <fullName evidence="2">Uncharacterized protein</fullName>
    </submittedName>
</protein>
<feature type="region of interest" description="Disordered" evidence="1">
    <location>
        <begin position="133"/>
        <end position="160"/>
    </location>
</feature>
<dbReference type="AlphaFoldDB" id="A0A5N4E6H5"/>
<name>A0A5N4E6H5_CAMDR</name>
<gene>
    <name evidence="2" type="ORF">Cadr_000007369</name>
</gene>
<accession>A0A5N4E6H5</accession>
<evidence type="ECO:0000313" key="2">
    <source>
        <dbReference type="EMBL" id="KAB1278967.1"/>
    </source>
</evidence>
<evidence type="ECO:0000256" key="1">
    <source>
        <dbReference type="SAM" id="MobiDB-lite"/>
    </source>
</evidence>
<proteinExistence type="predicted"/>